<keyword evidence="1 6" id="KW-0597">Phosphoprotein</keyword>
<proteinExistence type="predicted"/>
<dbReference type="SUPFAM" id="SSF52172">
    <property type="entry name" value="CheY-like"/>
    <property type="match status" value="1"/>
</dbReference>
<dbReference type="SUPFAM" id="SSF46894">
    <property type="entry name" value="C-terminal effector domain of the bipartite response regulators"/>
    <property type="match status" value="1"/>
</dbReference>
<evidence type="ECO:0000313" key="10">
    <source>
        <dbReference type="EMBL" id="ETW10851.1"/>
    </source>
</evidence>
<keyword evidence="4 7" id="KW-0238">DNA-binding</keyword>
<dbReference type="Pfam" id="PF00072">
    <property type="entry name" value="Response_reg"/>
    <property type="match status" value="1"/>
</dbReference>
<dbReference type="InterPro" id="IPR036388">
    <property type="entry name" value="WH-like_DNA-bd_sf"/>
</dbReference>
<dbReference type="InterPro" id="IPR011006">
    <property type="entry name" value="CheY-like_superfamily"/>
</dbReference>
<dbReference type="Proteomes" id="UP000019063">
    <property type="component" value="Unassembled WGS sequence"/>
</dbReference>
<dbReference type="PROSITE" id="PS50110">
    <property type="entry name" value="RESPONSE_REGULATORY"/>
    <property type="match status" value="1"/>
</dbReference>
<dbReference type="PROSITE" id="PS51755">
    <property type="entry name" value="OMPR_PHOB"/>
    <property type="match status" value="1"/>
</dbReference>
<dbReference type="InterPro" id="IPR016032">
    <property type="entry name" value="Sig_transdc_resp-reg_C-effctor"/>
</dbReference>
<reference evidence="10 11" key="1">
    <citation type="journal article" date="2014" name="Antonie Van Leeuwenhoek">
        <title>Roseivivax atlanticus sp. nov., isolated from surface seawater of the Atlantic Ocean.</title>
        <authorList>
            <person name="Li G."/>
            <person name="Lai Q."/>
            <person name="Liu X."/>
            <person name="Sun F."/>
            <person name="Shao Z."/>
        </authorList>
    </citation>
    <scope>NUCLEOTIDE SEQUENCE [LARGE SCALE GENOMIC DNA]</scope>
    <source>
        <strain evidence="10 11">22II-s10s</strain>
    </source>
</reference>
<dbReference type="InterPro" id="IPR039420">
    <property type="entry name" value="WalR-like"/>
</dbReference>
<name>W4HFC8_9RHOB</name>
<dbReference type="SMART" id="SM00862">
    <property type="entry name" value="Trans_reg_C"/>
    <property type="match status" value="1"/>
</dbReference>
<dbReference type="GO" id="GO:0000976">
    <property type="term" value="F:transcription cis-regulatory region binding"/>
    <property type="evidence" value="ECO:0007669"/>
    <property type="project" value="TreeGrafter"/>
</dbReference>
<sequence>MSDLPRILVVDDHSEIRKSVTSYLERNGMRASAAENAVEMDARLAEAHFDLIVLDVMMPGEDGLSACRRLRKEGHIPILMLTALGDDEDRIAGLDGGADDYLAKPFNPKELVARINAILRRTQLIPKPNGFAGKTLKFAHLKLDFDGRTLIDQGGSRTQLTSGELKLLTLFLQRPRTVIGRDELLKLSTGRVAGPLDRTIDNQVSRLRRKMEEDVLRPKIIATVRHGGIVFPAMSRFANEAASADVACTDCPSGPRCLDPRASSESLVFR</sequence>
<dbReference type="STRING" id="1379903.ATO8_20064"/>
<evidence type="ECO:0000256" key="4">
    <source>
        <dbReference type="ARBA" id="ARBA00023125"/>
    </source>
</evidence>
<feature type="domain" description="Response regulatory" evidence="8">
    <location>
        <begin position="6"/>
        <end position="119"/>
    </location>
</feature>
<evidence type="ECO:0000313" key="11">
    <source>
        <dbReference type="Proteomes" id="UP000019063"/>
    </source>
</evidence>
<comment type="caution">
    <text evidence="10">The sequence shown here is derived from an EMBL/GenBank/DDBJ whole genome shotgun (WGS) entry which is preliminary data.</text>
</comment>
<keyword evidence="3" id="KW-0805">Transcription regulation</keyword>
<dbReference type="GO" id="GO:0006355">
    <property type="term" value="P:regulation of DNA-templated transcription"/>
    <property type="evidence" value="ECO:0007669"/>
    <property type="project" value="InterPro"/>
</dbReference>
<dbReference type="PANTHER" id="PTHR48111">
    <property type="entry name" value="REGULATOR OF RPOS"/>
    <property type="match status" value="1"/>
</dbReference>
<keyword evidence="11" id="KW-1185">Reference proteome</keyword>
<dbReference type="Gene3D" id="1.10.10.10">
    <property type="entry name" value="Winged helix-like DNA-binding domain superfamily/Winged helix DNA-binding domain"/>
    <property type="match status" value="1"/>
</dbReference>
<keyword evidence="5" id="KW-0804">Transcription</keyword>
<dbReference type="Gene3D" id="3.40.50.2300">
    <property type="match status" value="1"/>
</dbReference>
<gene>
    <name evidence="10" type="ORF">ATO8_20064</name>
</gene>
<dbReference type="GO" id="GO:0032993">
    <property type="term" value="C:protein-DNA complex"/>
    <property type="evidence" value="ECO:0007669"/>
    <property type="project" value="TreeGrafter"/>
</dbReference>
<evidence type="ECO:0000259" key="9">
    <source>
        <dbReference type="PROSITE" id="PS51755"/>
    </source>
</evidence>
<dbReference type="Gene3D" id="6.10.250.690">
    <property type="match status" value="1"/>
</dbReference>
<accession>W4HFC8</accession>
<keyword evidence="2" id="KW-0902">Two-component regulatory system</keyword>
<dbReference type="Pfam" id="PF00486">
    <property type="entry name" value="Trans_reg_C"/>
    <property type="match status" value="1"/>
</dbReference>
<dbReference type="eggNOG" id="COG0745">
    <property type="taxonomic scope" value="Bacteria"/>
</dbReference>
<dbReference type="PATRIC" id="fig|1317118.6.peg.4109"/>
<organism evidence="10 11">
    <name type="scientific">Roseivivax marinus</name>
    <dbReference type="NCBI Taxonomy" id="1379903"/>
    <lineage>
        <taxon>Bacteria</taxon>
        <taxon>Pseudomonadati</taxon>
        <taxon>Pseudomonadota</taxon>
        <taxon>Alphaproteobacteria</taxon>
        <taxon>Rhodobacterales</taxon>
        <taxon>Roseobacteraceae</taxon>
        <taxon>Roseivivax</taxon>
    </lineage>
</organism>
<evidence type="ECO:0000256" key="3">
    <source>
        <dbReference type="ARBA" id="ARBA00023015"/>
    </source>
</evidence>
<protein>
    <submittedName>
        <fullName evidence="10">Two component transcriptional regulator</fullName>
    </submittedName>
</protein>
<dbReference type="GO" id="GO:0000156">
    <property type="term" value="F:phosphorelay response regulator activity"/>
    <property type="evidence" value="ECO:0007669"/>
    <property type="project" value="TreeGrafter"/>
</dbReference>
<evidence type="ECO:0000259" key="8">
    <source>
        <dbReference type="PROSITE" id="PS50110"/>
    </source>
</evidence>
<dbReference type="EMBL" id="AQQW01000022">
    <property type="protein sequence ID" value="ETW10851.1"/>
    <property type="molecule type" value="Genomic_DNA"/>
</dbReference>
<dbReference type="AlphaFoldDB" id="W4HFC8"/>
<evidence type="ECO:0000256" key="6">
    <source>
        <dbReference type="PROSITE-ProRule" id="PRU00169"/>
    </source>
</evidence>
<feature type="modified residue" description="4-aspartylphosphate" evidence="6">
    <location>
        <position position="55"/>
    </location>
</feature>
<dbReference type="CDD" id="cd00383">
    <property type="entry name" value="trans_reg_C"/>
    <property type="match status" value="1"/>
</dbReference>
<evidence type="ECO:0000256" key="5">
    <source>
        <dbReference type="ARBA" id="ARBA00023163"/>
    </source>
</evidence>
<dbReference type="InterPro" id="IPR001789">
    <property type="entry name" value="Sig_transdc_resp-reg_receiver"/>
</dbReference>
<dbReference type="FunFam" id="3.40.50.2300:FF:000001">
    <property type="entry name" value="DNA-binding response regulator PhoB"/>
    <property type="match status" value="1"/>
</dbReference>
<feature type="domain" description="OmpR/PhoB-type" evidence="9">
    <location>
        <begin position="133"/>
        <end position="233"/>
    </location>
</feature>
<feature type="DNA-binding region" description="OmpR/PhoB-type" evidence="7">
    <location>
        <begin position="133"/>
        <end position="233"/>
    </location>
</feature>
<evidence type="ECO:0000256" key="7">
    <source>
        <dbReference type="PROSITE-ProRule" id="PRU01091"/>
    </source>
</evidence>
<evidence type="ECO:0000256" key="2">
    <source>
        <dbReference type="ARBA" id="ARBA00023012"/>
    </source>
</evidence>
<evidence type="ECO:0000256" key="1">
    <source>
        <dbReference type="ARBA" id="ARBA00022553"/>
    </source>
</evidence>
<dbReference type="GO" id="GO:0005829">
    <property type="term" value="C:cytosol"/>
    <property type="evidence" value="ECO:0007669"/>
    <property type="project" value="TreeGrafter"/>
</dbReference>
<dbReference type="PANTHER" id="PTHR48111:SF4">
    <property type="entry name" value="DNA-BINDING DUAL TRANSCRIPTIONAL REGULATOR OMPR"/>
    <property type="match status" value="1"/>
</dbReference>
<dbReference type="SMART" id="SM00448">
    <property type="entry name" value="REC"/>
    <property type="match status" value="1"/>
</dbReference>
<dbReference type="RefSeq" id="WP_112324826.1">
    <property type="nucleotide sequence ID" value="NZ_AQQW01000022.1"/>
</dbReference>
<dbReference type="InterPro" id="IPR001867">
    <property type="entry name" value="OmpR/PhoB-type_DNA-bd"/>
</dbReference>